<proteinExistence type="predicted"/>
<comment type="subcellular location">
    <subcellularLocation>
        <location evidence="1">Membrane</location>
        <topology evidence="1">Multi-pass membrane protein</topology>
    </subcellularLocation>
</comment>
<dbReference type="PANTHER" id="PTHR45911:SF4">
    <property type="entry name" value="MULTIPLE C2 AND TRANSMEMBRANE DOMAIN-CONTAINING PROTEIN"/>
    <property type="match status" value="1"/>
</dbReference>
<dbReference type="FunFam" id="2.60.40.150:FF:000256">
    <property type="entry name" value="Predicted protein"/>
    <property type="match status" value="1"/>
</dbReference>
<evidence type="ECO:0000259" key="10">
    <source>
        <dbReference type="PROSITE" id="PS50004"/>
    </source>
</evidence>
<feature type="region of interest" description="Disordered" evidence="8">
    <location>
        <begin position="845"/>
        <end position="920"/>
    </location>
</feature>
<keyword evidence="3" id="KW-0479">Metal-binding</keyword>
<evidence type="ECO:0000313" key="11">
    <source>
        <dbReference type="EMBL" id="EDQ85579.1"/>
    </source>
</evidence>
<feature type="transmembrane region" description="Helical" evidence="9">
    <location>
        <begin position="681"/>
        <end position="703"/>
    </location>
</feature>
<keyword evidence="7 9" id="KW-0472">Membrane</keyword>
<gene>
    <name evidence="11" type="ORF">MONBRDRAFT_34172</name>
</gene>
<dbReference type="PANTHER" id="PTHR45911">
    <property type="entry name" value="C2 DOMAIN-CONTAINING PROTEIN"/>
    <property type="match status" value="1"/>
</dbReference>
<feature type="compositionally biased region" description="Acidic residues" evidence="8">
    <location>
        <begin position="738"/>
        <end position="751"/>
    </location>
</feature>
<dbReference type="Pfam" id="PF00168">
    <property type="entry name" value="C2"/>
    <property type="match status" value="3"/>
</dbReference>
<keyword evidence="2 9" id="KW-0812">Transmembrane</keyword>
<keyword evidence="12" id="KW-1185">Reference proteome</keyword>
<accession>A9VA04</accession>
<evidence type="ECO:0000256" key="1">
    <source>
        <dbReference type="ARBA" id="ARBA00004141"/>
    </source>
</evidence>
<feature type="region of interest" description="Disordered" evidence="8">
    <location>
        <begin position="140"/>
        <end position="159"/>
    </location>
</feature>
<feature type="domain" description="C2" evidence="10">
    <location>
        <begin position="199"/>
        <end position="315"/>
    </location>
</feature>
<organism evidence="11 12">
    <name type="scientific">Monosiga brevicollis</name>
    <name type="common">Choanoflagellate</name>
    <dbReference type="NCBI Taxonomy" id="81824"/>
    <lineage>
        <taxon>Eukaryota</taxon>
        <taxon>Choanoflagellata</taxon>
        <taxon>Craspedida</taxon>
        <taxon>Salpingoecidae</taxon>
        <taxon>Monosiga</taxon>
    </lineage>
</organism>
<dbReference type="STRING" id="81824.A9VA04"/>
<evidence type="ECO:0000256" key="2">
    <source>
        <dbReference type="ARBA" id="ARBA00022692"/>
    </source>
</evidence>
<feature type="transmembrane region" description="Helical" evidence="9">
    <location>
        <begin position="800"/>
        <end position="825"/>
    </location>
</feature>
<dbReference type="InterPro" id="IPR000008">
    <property type="entry name" value="C2_dom"/>
</dbReference>
<dbReference type="EMBL" id="CH991572">
    <property type="protein sequence ID" value="EDQ85579.1"/>
    <property type="molecule type" value="Genomic_DNA"/>
</dbReference>
<reference evidence="11 12" key="1">
    <citation type="journal article" date="2008" name="Nature">
        <title>The genome of the choanoflagellate Monosiga brevicollis and the origin of metazoans.</title>
        <authorList>
            <consortium name="JGI Sequencing"/>
            <person name="King N."/>
            <person name="Westbrook M.J."/>
            <person name="Young S.L."/>
            <person name="Kuo A."/>
            <person name="Abedin M."/>
            <person name="Chapman J."/>
            <person name="Fairclough S."/>
            <person name="Hellsten U."/>
            <person name="Isogai Y."/>
            <person name="Letunic I."/>
            <person name="Marr M."/>
            <person name="Pincus D."/>
            <person name="Putnam N."/>
            <person name="Rokas A."/>
            <person name="Wright K.J."/>
            <person name="Zuzow R."/>
            <person name="Dirks W."/>
            <person name="Good M."/>
            <person name="Goodstein D."/>
            <person name="Lemons D."/>
            <person name="Li W."/>
            <person name="Lyons J.B."/>
            <person name="Morris A."/>
            <person name="Nichols S."/>
            <person name="Richter D.J."/>
            <person name="Salamov A."/>
            <person name="Bork P."/>
            <person name="Lim W.A."/>
            <person name="Manning G."/>
            <person name="Miller W.T."/>
            <person name="McGinnis W."/>
            <person name="Shapiro H."/>
            <person name="Tjian R."/>
            <person name="Grigoriev I.V."/>
            <person name="Rokhsar D."/>
        </authorList>
    </citation>
    <scope>NUCLEOTIDE SEQUENCE [LARGE SCALE GENOMIC DNA]</scope>
    <source>
        <strain evidence="12">MX1 / ATCC 50154</strain>
    </source>
</reference>
<dbReference type="AlphaFoldDB" id="A9VA04"/>
<name>A9VA04_MONBE</name>
<evidence type="ECO:0000256" key="6">
    <source>
        <dbReference type="ARBA" id="ARBA00022989"/>
    </source>
</evidence>
<feature type="domain" description="C2" evidence="10">
    <location>
        <begin position="348"/>
        <end position="463"/>
    </location>
</feature>
<dbReference type="InterPro" id="IPR035892">
    <property type="entry name" value="C2_domain_sf"/>
</dbReference>
<keyword evidence="5" id="KW-0106">Calcium</keyword>
<protein>
    <recommendedName>
        <fullName evidence="10">C2 domain-containing protein</fullName>
    </recommendedName>
</protein>
<dbReference type="Gene3D" id="2.60.40.150">
    <property type="entry name" value="C2 domain"/>
    <property type="match status" value="3"/>
</dbReference>
<dbReference type="GO" id="GO:0005509">
    <property type="term" value="F:calcium ion binding"/>
    <property type="evidence" value="ECO:0000318"/>
    <property type="project" value="GO_Central"/>
</dbReference>
<dbReference type="SMART" id="SM00239">
    <property type="entry name" value="C2"/>
    <property type="match status" value="3"/>
</dbReference>
<dbReference type="Pfam" id="PF08372">
    <property type="entry name" value="PRT_C"/>
    <property type="match status" value="1"/>
</dbReference>
<dbReference type="KEGG" id="mbr:MONBRDRAFT_34172"/>
<dbReference type="CDD" id="cd00030">
    <property type="entry name" value="C2"/>
    <property type="match status" value="1"/>
</dbReference>
<keyword evidence="4" id="KW-0677">Repeat</keyword>
<dbReference type="CDD" id="cd08377">
    <property type="entry name" value="C2C_MCTP_PRT"/>
    <property type="match status" value="1"/>
</dbReference>
<dbReference type="InterPro" id="IPR013583">
    <property type="entry name" value="MCTP_C"/>
</dbReference>
<feature type="region of interest" description="Disordered" evidence="8">
    <location>
        <begin position="738"/>
        <end position="762"/>
    </location>
</feature>
<dbReference type="InParanoid" id="A9VA04"/>
<dbReference type="OMA" id="DCGPTLE"/>
<dbReference type="GeneID" id="5894824"/>
<dbReference type="eggNOG" id="KOG1030">
    <property type="taxonomic scope" value="Eukaryota"/>
</dbReference>
<feature type="region of interest" description="Disordered" evidence="8">
    <location>
        <begin position="1"/>
        <end position="31"/>
    </location>
</feature>
<dbReference type="RefSeq" id="XP_001749528.1">
    <property type="nucleotide sequence ID" value="XM_001749476.1"/>
</dbReference>
<evidence type="ECO:0000256" key="3">
    <source>
        <dbReference type="ARBA" id="ARBA00022723"/>
    </source>
</evidence>
<dbReference type="SUPFAM" id="SSF49562">
    <property type="entry name" value="C2 domain (Calcium/lipid-binding domain, CaLB)"/>
    <property type="match status" value="3"/>
</dbReference>
<feature type="domain" description="C2" evidence="10">
    <location>
        <begin position="492"/>
        <end position="604"/>
    </location>
</feature>
<evidence type="ECO:0000256" key="4">
    <source>
        <dbReference type="ARBA" id="ARBA00022737"/>
    </source>
</evidence>
<keyword evidence="6 9" id="KW-1133">Transmembrane helix</keyword>
<dbReference type="FunCoup" id="A9VA04">
    <property type="interactions" value="600"/>
</dbReference>
<dbReference type="PROSITE" id="PS50004">
    <property type="entry name" value="C2"/>
    <property type="match status" value="3"/>
</dbReference>
<sequence length="920" mass="104080">MFKKRRAPQQPPPPSVHVENLEGNAMDRSNSLVTPTRIGKSRSMRFLRHRRKQRQTVEDYYFNETEAQLEDDPTAITDPDINALKSFKSTNINPEAAWFGNEAQPFSSEVSQAETDTLSVTPPVSRLVERTDTQRTAASFNPAASTLSRRVSNTRSFSAGSETASLHAHTSVHAGPAEEDLCVHNFRHTDTRFYSPSLKSNRSQRNGATSAESAVQLGLHIIIRGAEGLMAADSNGTSDPFVIIRLGKHKEQTKVIKKTTEPDWNQDFFIPLTSESPTVLELEVYDKDTLSQDYLGSVRYDFSQLVVNKAQPVTVALKDHGKSKKPLPNNNLGYIDFELTKMPMNSNLLGSSRLGESNNEAGSRLVTVDVIEAWDLQPWDDNGLADPYVRLSIRKQKRKSKVCNKTLHPVWKQRFEFAVHDATSNLLKIELYDRDPGMSDELMGHCEIDLTKLSMDHTHSLKKSLGKPEDGEIYLQVTVTDFFARKALTGLKDLAPAEAAQYVGMLKVYIHMARGLAARDMGGTSDPFVVCELGNSRQRTRTIQKNVNPVWNDTLQFYVRDIFDVLRVTIYDEDKGDKKEFIGALIIPLLEIRNGVRDYWPLKTASLTGRAKGKIQLSMDLQFDALRAYSRVIKPVEERNMDEEPKFKLPIFKNNIRRFTSVIKMVVGGVGVVDKMFKWEYGIGFTLCSIVFWVWMTLFLQVYHVPLLVALRLGYNWFTDPAARSLVSSKDELESYDEYASDEDDESDEEDTKGSKKSKQGIRERVRAIHSVGQNVQNKIGEVASLGEKFKNLCNWSIPAMTAMIVGAMLVASIVLFFCSIRYLLLIGGLKRFFDCGVRKYVTERRMRRSRSGQSGPTKPKSNPALAILRRVPDDIEKMQRRKLKMPNTKERGSRPSMARRQTLEASQRDDMGDIQEDFD</sequence>
<evidence type="ECO:0000256" key="8">
    <source>
        <dbReference type="SAM" id="MobiDB-lite"/>
    </source>
</evidence>
<evidence type="ECO:0000256" key="7">
    <source>
        <dbReference type="ARBA" id="ARBA00023136"/>
    </source>
</evidence>
<dbReference type="Proteomes" id="UP000001357">
    <property type="component" value="Unassembled WGS sequence"/>
</dbReference>
<evidence type="ECO:0000256" key="9">
    <source>
        <dbReference type="SAM" id="Phobius"/>
    </source>
</evidence>
<dbReference type="CDD" id="cd08376">
    <property type="entry name" value="C2B_MCTP_PRT"/>
    <property type="match status" value="1"/>
</dbReference>
<evidence type="ECO:0000313" key="12">
    <source>
        <dbReference type="Proteomes" id="UP000001357"/>
    </source>
</evidence>
<dbReference type="PRINTS" id="PR00360">
    <property type="entry name" value="C2DOMAIN"/>
</dbReference>
<evidence type="ECO:0000256" key="5">
    <source>
        <dbReference type="ARBA" id="ARBA00022837"/>
    </source>
</evidence>
<dbReference type="GO" id="GO:0016020">
    <property type="term" value="C:membrane"/>
    <property type="evidence" value="ECO:0000318"/>
    <property type="project" value="GO_Central"/>
</dbReference>